<feature type="disulfide bond" evidence="1">
    <location>
        <begin position="297"/>
        <end position="306"/>
    </location>
</feature>
<dbReference type="InterPro" id="IPR000742">
    <property type="entry name" value="EGF"/>
</dbReference>
<evidence type="ECO:0000313" key="5">
    <source>
        <dbReference type="Ensembl" id="ENSLLTP00000006988.1"/>
    </source>
</evidence>
<proteinExistence type="predicted"/>
<feature type="region of interest" description="Disordered" evidence="2">
    <location>
        <begin position="121"/>
        <end position="158"/>
    </location>
</feature>
<dbReference type="InterPro" id="IPR052485">
    <property type="entry name" value="MEGF_diff_regulators"/>
</dbReference>
<keyword evidence="1" id="KW-0245">EGF-like domain</keyword>
<dbReference type="PROSITE" id="PS00022">
    <property type="entry name" value="EGF_1"/>
    <property type="match status" value="1"/>
</dbReference>
<evidence type="ECO:0000313" key="6">
    <source>
        <dbReference type="Proteomes" id="UP000694406"/>
    </source>
</evidence>
<organism evidence="5 6">
    <name type="scientific">Laticauda laticaudata</name>
    <name type="common">Blue-ringed sea krait</name>
    <name type="synonym">Blue-lipped sea krait</name>
    <dbReference type="NCBI Taxonomy" id="8630"/>
    <lineage>
        <taxon>Eukaryota</taxon>
        <taxon>Metazoa</taxon>
        <taxon>Chordata</taxon>
        <taxon>Craniata</taxon>
        <taxon>Vertebrata</taxon>
        <taxon>Euteleostomi</taxon>
        <taxon>Lepidosauria</taxon>
        <taxon>Squamata</taxon>
        <taxon>Bifurcata</taxon>
        <taxon>Unidentata</taxon>
        <taxon>Episquamata</taxon>
        <taxon>Toxicofera</taxon>
        <taxon>Serpentes</taxon>
        <taxon>Colubroidea</taxon>
        <taxon>Elapidae</taxon>
        <taxon>Laticaudinae</taxon>
        <taxon>Laticauda</taxon>
    </lineage>
</organism>
<keyword evidence="3" id="KW-0472">Membrane</keyword>
<evidence type="ECO:0000259" key="4">
    <source>
        <dbReference type="PROSITE" id="PS50026"/>
    </source>
</evidence>
<dbReference type="Proteomes" id="UP000694406">
    <property type="component" value="Unplaced"/>
</dbReference>
<comment type="caution">
    <text evidence="1">Lacks conserved residue(s) required for the propagation of feature annotation.</text>
</comment>
<reference evidence="5" key="2">
    <citation type="submission" date="2025-09" db="UniProtKB">
        <authorList>
            <consortium name="Ensembl"/>
        </authorList>
    </citation>
    <scope>IDENTIFICATION</scope>
</reference>
<dbReference type="Gene3D" id="2.170.300.10">
    <property type="entry name" value="Tie2 ligand-binding domain superfamily"/>
    <property type="match status" value="1"/>
</dbReference>
<dbReference type="PROSITE" id="PS01186">
    <property type="entry name" value="EGF_2"/>
    <property type="match status" value="1"/>
</dbReference>
<keyword evidence="6" id="KW-1185">Reference proteome</keyword>
<keyword evidence="3" id="KW-0812">Transmembrane</keyword>
<evidence type="ECO:0000256" key="1">
    <source>
        <dbReference type="PROSITE-ProRule" id="PRU00076"/>
    </source>
</evidence>
<dbReference type="AlphaFoldDB" id="A0A8C5RTZ6"/>
<accession>A0A8C5RTZ6</accession>
<evidence type="ECO:0000256" key="2">
    <source>
        <dbReference type="SAM" id="MobiDB-lite"/>
    </source>
</evidence>
<keyword evidence="1" id="KW-1015">Disulfide bond</keyword>
<dbReference type="PROSITE" id="PS50026">
    <property type="entry name" value="EGF_3"/>
    <property type="match status" value="1"/>
</dbReference>
<feature type="domain" description="EGF-like" evidence="4">
    <location>
        <begin position="272"/>
        <end position="307"/>
    </location>
</feature>
<keyword evidence="3" id="KW-1133">Transmembrane helix</keyword>
<dbReference type="Ensembl" id="ENSLLTT00000007256.1">
    <property type="protein sequence ID" value="ENSLLTP00000006988.1"/>
    <property type="gene ID" value="ENSLLTG00000005336.1"/>
</dbReference>
<sequence>MPWAVLPWMGPVSARKAGREWTVLLPALQAPGGPVATKPASVPMEQPVSLLTEDAPAWLGGKAASAHSHARAGSTAWDAVGSVPVKMQPVVTPSLEDAAACLDGKDPVAASCVQRACGGSSATRCAPARTGPAVPPRMASVSAPQASGGPTASGPANRAVMARSAPCPASVPITPSATLWTAPATVRLAGRAAIVQDVSPMGAKPRSRNPTMPLVWGPGMGLSPTGPLGQDWAIQASCGGVPTLPPECHFLAWCNPWRQCIQCFAGCTSGFFGNNCTSRCQCQHGALCDPGTGSCSCPSGYTGAHCETSHPDHPLTMVPALPAANPSLGAVIGIIILAALLAAVLVFFFCYRRCQKEKEKRHISVAYTTGRTDSSEYVVPDVPPNYTHYYSNPSYHTLSPCSPSFTIPSSSDQPGKSLERDWSGLHGADCNATLPSDWKHHRESPAHGGGYLDRSCSYMDGLGKYRCQVHAKEGPWRCSNSSLSSENPYATIKDCPAPAGKVPEGSYMEMKCPPSSKREISLFKGPSCRSEAKEEDGSAAAEGVSQGTPAVPPNHYDSPKNSHIPSHYDVPPVRHYPPSPPLRRQAR</sequence>
<name>A0A8C5RTZ6_LATLA</name>
<feature type="transmembrane region" description="Helical" evidence="3">
    <location>
        <begin position="328"/>
        <end position="351"/>
    </location>
</feature>
<protein>
    <recommendedName>
        <fullName evidence="4">EGF-like domain-containing protein</fullName>
    </recommendedName>
</protein>
<dbReference type="GeneTree" id="ENSGT00940000154225"/>
<dbReference type="PANTHER" id="PTHR24052">
    <property type="entry name" value="DELTA-RELATED"/>
    <property type="match status" value="1"/>
</dbReference>
<feature type="region of interest" description="Disordered" evidence="2">
    <location>
        <begin position="524"/>
        <end position="587"/>
    </location>
</feature>
<dbReference type="CDD" id="cd00054">
    <property type="entry name" value="EGF_CA"/>
    <property type="match status" value="1"/>
</dbReference>
<dbReference type="GO" id="GO:0016020">
    <property type="term" value="C:membrane"/>
    <property type="evidence" value="ECO:0007669"/>
    <property type="project" value="TreeGrafter"/>
</dbReference>
<dbReference type="PANTHER" id="PTHR24052:SF12">
    <property type="entry name" value="PLATELET ENDOTHELIAL AGGREGATION RECEPTOR 1"/>
    <property type="match status" value="1"/>
</dbReference>
<evidence type="ECO:0000256" key="3">
    <source>
        <dbReference type="SAM" id="Phobius"/>
    </source>
</evidence>
<reference evidence="5" key="1">
    <citation type="submission" date="2025-08" db="UniProtKB">
        <authorList>
            <consortium name="Ensembl"/>
        </authorList>
    </citation>
    <scope>IDENTIFICATION</scope>
</reference>